<dbReference type="InterPro" id="IPR027417">
    <property type="entry name" value="P-loop_NTPase"/>
</dbReference>
<protein>
    <recommendedName>
        <fullName evidence="2">Tr-type G domain-containing protein</fullName>
    </recommendedName>
</protein>
<reference evidence="5" key="3">
    <citation type="submission" date="2025-04" db="UniProtKB">
        <authorList>
            <consortium name="RefSeq"/>
        </authorList>
    </citation>
    <scope>IDENTIFICATION</scope>
    <source>
        <strain evidence="5">CBS 781.70</strain>
    </source>
</reference>
<dbReference type="Proteomes" id="UP000504638">
    <property type="component" value="Unplaced"/>
</dbReference>
<feature type="compositionally biased region" description="Polar residues" evidence="1">
    <location>
        <begin position="16"/>
        <end position="37"/>
    </location>
</feature>
<sequence>MASIFTFDPDPPRVSSPWSTPTAVTPKQSAIPGTSTAPALGLDNSPLSLLESGGHGASVTKLEAEPQEGPTEYKLHLLLRPRRSFRSASTKWKLAGSNRSSRPGKTPGDAETMVSSPSHGPGSNRSVSDSIVTKTPSLASSNQTRQHRLEQLTTQLLWRLQQSAPSQGGGRHESIIPAFPNESSGLTSRPVQVGRLLPGLEESRGALYEIGVADDGTLVGLADDEMQESLDNLRAMAASLGCIVDVLRKLPVGECQWYEDDDTGAEQPTRVLKSGQLWVAEAFVKPKLYDAGINSSRKEHDTGGIGPDIYPIAPGLGPTRDEVSISSPVGQQSLATQVRVCFVGATPSGKSSLLGTLTTGTLDNGRGKSRLSLLKHRHEIESGMTSSLTQELIGYRDDPATGQSHIINRSVDHVESWVDVHAASHSGRLLLLSDSAGHPRYRRTLLRGLIGWQPHWTLVCIPADNAEDTSGLIGATPASQEILGPGAAGVDLSRAHLDLCLRIGLPLVVIITKLDVASKSGLRQTLSTILTAIKAAGRKPEMIQSAETAAPPDLATIAASDLEPIRSKLAPLAQDPTSIVPIVLSSAVNGRGIKALHAVLHELPTPITADHQIDTVGDRTDSLNTLFRVEDIYPWRAIASPGPLPISASSGSLKILSGLLNHGSISVGETLLLGPYMTKGSVSISESDAESGDDNSSEPDSTPGSLGHRAHHQTKSIHAQYLSPGTHLVTSRSYPGALDKKSIEPLPQRRGTSLAKTTWRPFRVVSIRNLRLPVQTLQTGTVGTIGVISLDGEDAGRVRKGMVMVNAGAMRQLRARRRFQAQFDNSGQVSSRTGVSELQIGSMVLVYVGSVRASAKVMEVDHNPSNEDGGRLGNIAEGKDGVDDGWNFGFEDEEGDTGEPRGSGSRDTSVTVSFQFISTTEFLETGAQVLVEPSGGHGLYISHERGEKGLAGLEFFIGRVID</sequence>
<evidence type="ECO:0000256" key="1">
    <source>
        <dbReference type="SAM" id="MobiDB-lite"/>
    </source>
</evidence>
<feature type="region of interest" description="Disordered" evidence="1">
    <location>
        <begin position="683"/>
        <end position="714"/>
    </location>
</feature>
<dbReference type="EMBL" id="ML975165">
    <property type="protein sequence ID" value="KAF1810581.1"/>
    <property type="molecule type" value="Genomic_DNA"/>
</dbReference>
<dbReference type="SUPFAM" id="SSF52540">
    <property type="entry name" value="P-loop containing nucleoside triphosphate hydrolases"/>
    <property type="match status" value="1"/>
</dbReference>
<accession>A0A6G1FY16</accession>
<feature type="region of interest" description="Disordered" evidence="1">
    <location>
        <begin position="888"/>
        <end position="908"/>
    </location>
</feature>
<dbReference type="PANTHER" id="PTHR43721:SF30">
    <property type="entry name" value="TR-TYPE G DOMAIN-CONTAINING PROTEIN"/>
    <property type="match status" value="1"/>
</dbReference>
<reference evidence="5" key="2">
    <citation type="submission" date="2020-04" db="EMBL/GenBank/DDBJ databases">
        <authorList>
            <consortium name="NCBI Genome Project"/>
        </authorList>
    </citation>
    <scope>NUCLEOTIDE SEQUENCE</scope>
    <source>
        <strain evidence="5">CBS 781.70</strain>
    </source>
</reference>
<organism evidence="3">
    <name type="scientific">Eremomyces bilateralis CBS 781.70</name>
    <dbReference type="NCBI Taxonomy" id="1392243"/>
    <lineage>
        <taxon>Eukaryota</taxon>
        <taxon>Fungi</taxon>
        <taxon>Dikarya</taxon>
        <taxon>Ascomycota</taxon>
        <taxon>Pezizomycotina</taxon>
        <taxon>Dothideomycetes</taxon>
        <taxon>Dothideomycetes incertae sedis</taxon>
        <taxon>Eremomycetales</taxon>
        <taxon>Eremomycetaceae</taxon>
        <taxon>Eremomyces</taxon>
    </lineage>
</organism>
<evidence type="ECO:0000313" key="4">
    <source>
        <dbReference type="Proteomes" id="UP000504638"/>
    </source>
</evidence>
<feature type="region of interest" description="Disordered" evidence="1">
    <location>
        <begin position="88"/>
        <end position="146"/>
    </location>
</feature>
<dbReference type="GO" id="GO:0003746">
    <property type="term" value="F:translation elongation factor activity"/>
    <property type="evidence" value="ECO:0007669"/>
    <property type="project" value="TreeGrafter"/>
</dbReference>
<evidence type="ECO:0000259" key="2">
    <source>
        <dbReference type="Pfam" id="PF00009"/>
    </source>
</evidence>
<dbReference type="RefSeq" id="XP_033532212.1">
    <property type="nucleotide sequence ID" value="XM_033683331.1"/>
</dbReference>
<dbReference type="GeneID" id="54423901"/>
<feature type="region of interest" description="Disordered" evidence="1">
    <location>
        <begin position="1"/>
        <end position="68"/>
    </location>
</feature>
<evidence type="ECO:0000313" key="5">
    <source>
        <dbReference type="RefSeq" id="XP_033532212.1"/>
    </source>
</evidence>
<feature type="compositionally biased region" description="Polar residues" evidence="1">
    <location>
        <begin position="113"/>
        <end position="144"/>
    </location>
</feature>
<feature type="region of interest" description="Disordered" evidence="1">
    <location>
        <begin position="163"/>
        <end position="187"/>
    </location>
</feature>
<dbReference type="Gene3D" id="3.40.50.300">
    <property type="entry name" value="P-loop containing nucleotide triphosphate hydrolases"/>
    <property type="match status" value="1"/>
</dbReference>
<proteinExistence type="predicted"/>
<name>A0A6G1FY16_9PEZI</name>
<dbReference type="GO" id="GO:0005525">
    <property type="term" value="F:GTP binding"/>
    <property type="evidence" value="ECO:0007669"/>
    <property type="project" value="InterPro"/>
</dbReference>
<dbReference type="GO" id="GO:0003924">
    <property type="term" value="F:GTPase activity"/>
    <property type="evidence" value="ECO:0007669"/>
    <property type="project" value="InterPro"/>
</dbReference>
<gene>
    <name evidence="3 5" type="ORF">P152DRAFT_89640</name>
</gene>
<dbReference type="InterPro" id="IPR050055">
    <property type="entry name" value="EF-Tu_GTPase"/>
</dbReference>
<keyword evidence="4" id="KW-1185">Reference proteome</keyword>
<evidence type="ECO:0000313" key="3">
    <source>
        <dbReference type="EMBL" id="KAF1810581.1"/>
    </source>
</evidence>
<dbReference type="AlphaFoldDB" id="A0A6G1FY16"/>
<reference evidence="3 5" key="1">
    <citation type="submission" date="2020-01" db="EMBL/GenBank/DDBJ databases">
        <authorList>
            <consortium name="DOE Joint Genome Institute"/>
            <person name="Haridas S."/>
            <person name="Albert R."/>
            <person name="Binder M."/>
            <person name="Bloem J."/>
            <person name="Labutti K."/>
            <person name="Salamov A."/>
            <person name="Andreopoulos B."/>
            <person name="Baker S.E."/>
            <person name="Barry K."/>
            <person name="Bills G."/>
            <person name="Bluhm B.H."/>
            <person name="Cannon C."/>
            <person name="Castanera R."/>
            <person name="Culley D.E."/>
            <person name="Daum C."/>
            <person name="Ezra D."/>
            <person name="Gonzalez J.B."/>
            <person name="Henrissat B."/>
            <person name="Kuo A."/>
            <person name="Liang C."/>
            <person name="Lipzen A."/>
            <person name="Lutzoni F."/>
            <person name="Magnuson J."/>
            <person name="Mondo S."/>
            <person name="Nolan M."/>
            <person name="Ohm R."/>
            <person name="Pangilinan J."/>
            <person name="Park H.-J."/>
            <person name="Ramirez L."/>
            <person name="Alfaro M."/>
            <person name="Sun H."/>
            <person name="Tritt A."/>
            <person name="Yoshinaga Y."/>
            <person name="Zwiers L.-H."/>
            <person name="Turgeon B.G."/>
            <person name="Goodwin S.B."/>
            <person name="Spatafora J.W."/>
            <person name="Crous P.W."/>
            <person name="Grigoriev I.V."/>
        </authorList>
    </citation>
    <scope>NUCLEOTIDE SEQUENCE</scope>
    <source>
        <strain evidence="3 5">CBS 781.70</strain>
    </source>
</reference>
<feature type="compositionally biased region" description="Acidic residues" evidence="1">
    <location>
        <begin position="687"/>
        <end position="697"/>
    </location>
</feature>
<dbReference type="InterPro" id="IPR000795">
    <property type="entry name" value="T_Tr_GTP-bd_dom"/>
</dbReference>
<dbReference type="Pfam" id="PF00009">
    <property type="entry name" value="GTP_EFTU"/>
    <property type="match status" value="1"/>
</dbReference>
<dbReference type="OrthoDB" id="5342685at2759"/>
<feature type="domain" description="Tr-type G" evidence="2">
    <location>
        <begin position="338"/>
        <end position="602"/>
    </location>
</feature>
<dbReference type="PANTHER" id="PTHR43721">
    <property type="entry name" value="ELONGATION FACTOR TU-RELATED"/>
    <property type="match status" value="1"/>
</dbReference>